<evidence type="ECO:0000259" key="4">
    <source>
        <dbReference type="PROSITE" id="PS01124"/>
    </source>
</evidence>
<reference evidence="5 6" key="1">
    <citation type="journal article" date="2007" name="Int. J. Syst. Evol. Microbiol.">
        <title>Paenibacillus ginsengarvi sp. nov., isolated from soil from ginseng cultivation.</title>
        <authorList>
            <person name="Yoon M.H."/>
            <person name="Ten L.N."/>
            <person name="Im W.T."/>
        </authorList>
    </citation>
    <scope>NUCLEOTIDE SEQUENCE [LARGE SCALE GENOMIC DNA]</scope>
    <source>
        <strain evidence="5 6">KCTC 13059</strain>
    </source>
</reference>
<comment type="caution">
    <text evidence="5">The sequence shown here is derived from an EMBL/GenBank/DDBJ whole genome shotgun (WGS) entry which is preliminary data.</text>
</comment>
<proteinExistence type="predicted"/>
<dbReference type="PANTHER" id="PTHR43280:SF10">
    <property type="entry name" value="REGULATORY PROTEIN POCR"/>
    <property type="match status" value="1"/>
</dbReference>
<gene>
    <name evidence="5" type="ORF">D7M11_33535</name>
</gene>
<name>A0A3B0AW15_9BACL</name>
<dbReference type="PRINTS" id="PR00032">
    <property type="entry name" value="HTHARAC"/>
</dbReference>
<dbReference type="GO" id="GO:0003700">
    <property type="term" value="F:DNA-binding transcription factor activity"/>
    <property type="evidence" value="ECO:0007669"/>
    <property type="project" value="InterPro"/>
</dbReference>
<keyword evidence="3" id="KW-0804">Transcription</keyword>
<feature type="domain" description="HTH araC/xylS-type" evidence="4">
    <location>
        <begin position="192"/>
        <end position="290"/>
    </location>
</feature>
<dbReference type="InterPro" id="IPR018060">
    <property type="entry name" value="HTH_AraC"/>
</dbReference>
<dbReference type="Gene3D" id="1.10.10.60">
    <property type="entry name" value="Homeodomain-like"/>
    <property type="match status" value="2"/>
</dbReference>
<dbReference type="PANTHER" id="PTHR43280">
    <property type="entry name" value="ARAC-FAMILY TRANSCRIPTIONAL REGULATOR"/>
    <property type="match status" value="1"/>
</dbReference>
<dbReference type="OrthoDB" id="249627at2"/>
<dbReference type="AlphaFoldDB" id="A0A3B0AW15"/>
<dbReference type="EMBL" id="RBAH01000041">
    <property type="protein sequence ID" value="RKN64572.1"/>
    <property type="molecule type" value="Genomic_DNA"/>
</dbReference>
<keyword evidence="2" id="KW-0238">DNA-binding</keyword>
<sequence length="302" mass="35868">MVRKQYHLHMEFAIDRLYTFHYYELSRSFYDKGEKHDFWEFVYVDKGEMEVFTDFGRFQLMQGDIVFYAPNVYHCGGAKNAVNLIIVSFESKSPSMLFFENRAFRLEKDERSILTELLKEGFEAFDPPIDTQFTPYLGKKERSPFGCEHLIKNYLEIFLIKLFRRHSSRHGIGGKPDVSIIPHDKRKLELIEEITEYMKSRISTPLTFEQICNHFFIGKTRLKSLFKEMTGLGIMQYFTYLKIEEAKSMIREERYNYTEIAERLGYSSIHYFSSCFKKATDMTPTEYARTVLAKIHHHKSVL</sequence>
<dbReference type="InterPro" id="IPR009057">
    <property type="entry name" value="Homeodomain-like_sf"/>
</dbReference>
<dbReference type="SMART" id="SM00342">
    <property type="entry name" value="HTH_ARAC"/>
    <property type="match status" value="1"/>
</dbReference>
<dbReference type="GO" id="GO:0043565">
    <property type="term" value="F:sequence-specific DNA binding"/>
    <property type="evidence" value="ECO:0007669"/>
    <property type="project" value="InterPro"/>
</dbReference>
<accession>A0A3B0AW15</accession>
<dbReference type="InterPro" id="IPR014710">
    <property type="entry name" value="RmlC-like_jellyroll"/>
</dbReference>
<dbReference type="PROSITE" id="PS01124">
    <property type="entry name" value="HTH_ARAC_FAMILY_2"/>
    <property type="match status" value="1"/>
</dbReference>
<evidence type="ECO:0000256" key="1">
    <source>
        <dbReference type="ARBA" id="ARBA00023015"/>
    </source>
</evidence>
<evidence type="ECO:0000313" key="6">
    <source>
        <dbReference type="Proteomes" id="UP000282311"/>
    </source>
</evidence>
<dbReference type="InterPro" id="IPR037923">
    <property type="entry name" value="HTH-like"/>
</dbReference>
<dbReference type="SUPFAM" id="SSF51215">
    <property type="entry name" value="Regulatory protein AraC"/>
    <property type="match status" value="1"/>
</dbReference>
<keyword evidence="1" id="KW-0805">Transcription regulation</keyword>
<dbReference type="Proteomes" id="UP000282311">
    <property type="component" value="Unassembled WGS sequence"/>
</dbReference>
<dbReference type="InterPro" id="IPR020449">
    <property type="entry name" value="Tscrpt_reg_AraC-type_HTH"/>
</dbReference>
<evidence type="ECO:0000256" key="2">
    <source>
        <dbReference type="ARBA" id="ARBA00023125"/>
    </source>
</evidence>
<evidence type="ECO:0000256" key="3">
    <source>
        <dbReference type="ARBA" id="ARBA00023163"/>
    </source>
</evidence>
<dbReference type="RefSeq" id="WP_120751640.1">
    <property type="nucleotide sequence ID" value="NZ_RBAH01000041.1"/>
</dbReference>
<dbReference type="Gene3D" id="2.60.120.10">
    <property type="entry name" value="Jelly Rolls"/>
    <property type="match status" value="1"/>
</dbReference>
<dbReference type="SUPFAM" id="SSF46689">
    <property type="entry name" value="Homeodomain-like"/>
    <property type="match status" value="1"/>
</dbReference>
<protein>
    <submittedName>
        <fullName evidence="5">AraC family transcriptional regulator</fullName>
    </submittedName>
</protein>
<dbReference type="InterPro" id="IPR003313">
    <property type="entry name" value="AraC-bd"/>
</dbReference>
<dbReference type="Pfam" id="PF02311">
    <property type="entry name" value="AraC_binding"/>
    <property type="match status" value="1"/>
</dbReference>
<dbReference type="Pfam" id="PF12833">
    <property type="entry name" value="HTH_18"/>
    <property type="match status" value="1"/>
</dbReference>
<organism evidence="5 6">
    <name type="scientific">Paenibacillus ginsengarvi</name>
    <dbReference type="NCBI Taxonomy" id="400777"/>
    <lineage>
        <taxon>Bacteria</taxon>
        <taxon>Bacillati</taxon>
        <taxon>Bacillota</taxon>
        <taxon>Bacilli</taxon>
        <taxon>Bacillales</taxon>
        <taxon>Paenibacillaceae</taxon>
        <taxon>Paenibacillus</taxon>
    </lineage>
</organism>
<evidence type="ECO:0000313" key="5">
    <source>
        <dbReference type="EMBL" id="RKN64572.1"/>
    </source>
</evidence>
<keyword evidence="6" id="KW-1185">Reference proteome</keyword>